<dbReference type="PANTHER" id="PTHR21622:SF0">
    <property type="entry name" value="COILED-COIL-HELIX-COILED-COIL-HELIX DOMAIN CONTAINING 4"/>
    <property type="match status" value="1"/>
</dbReference>
<reference evidence="15" key="1">
    <citation type="submission" date="2022-06" db="EMBL/GenBank/DDBJ databases">
        <authorList>
            <consortium name="SYNGENTA / RWTH Aachen University"/>
        </authorList>
    </citation>
    <scope>NUCLEOTIDE SEQUENCE</scope>
</reference>
<keyword evidence="10" id="KW-0676">Redox-active center</keyword>
<name>A0AAV0AX94_PHAPC</name>
<evidence type="ECO:0000256" key="3">
    <source>
        <dbReference type="ARBA" id="ARBA00013714"/>
    </source>
</evidence>
<dbReference type="GO" id="GO:0015035">
    <property type="term" value="F:protein-disulfide reductase activity"/>
    <property type="evidence" value="ECO:0007669"/>
    <property type="project" value="InterPro"/>
</dbReference>
<dbReference type="GO" id="GO:0045041">
    <property type="term" value="P:protein import into mitochondrial intermembrane space"/>
    <property type="evidence" value="ECO:0007669"/>
    <property type="project" value="InterPro"/>
</dbReference>
<feature type="compositionally biased region" description="Polar residues" evidence="12">
    <location>
        <begin position="40"/>
        <end position="57"/>
    </location>
</feature>
<evidence type="ECO:0000256" key="7">
    <source>
        <dbReference type="ARBA" id="ARBA00023010"/>
    </source>
</evidence>
<keyword evidence="9" id="KW-1015">Disulfide bond</keyword>
<dbReference type="Pfam" id="PF06747">
    <property type="entry name" value="CHCH"/>
    <property type="match status" value="1"/>
</dbReference>
<keyword evidence="13" id="KW-0812">Transmembrane</keyword>
<keyword evidence="13" id="KW-0472">Membrane</keyword>
<dbReference type="InterPro" id="IPR010625">
    <property type="entry name" value="CHCH"/>
</dbReference>
<evidence type="ECO:0000259" key="14">
    <source>
        <dbReference type="Pfam" id="PF06747"/>
    </source>
</evidence>
<evidence type="ECO:0000256" key="11">
    <source>
        <dbReference type="ARBA" id="ARBA00033150"/>
    </source>
</evidence>
<feature type="compositionally biased region" description="Basic and acidic residues" evidence="12">
    <location>
        <begin position="224"/>
        <end position="240"/>
    </location>
</feature>
<dbReference type="GO" id="GO:0005758">
    <property type="term" value="C:mitochondrial intermembrane space"/>
    <property type="evidence" value="ECO:0007669"/>
    <property type="project" value="TreeGrafter"/>
</dbReference>
<dbReference type="PANTHER" id="PTHR21622">
    <property type="entry name" value="COILED-COIL-HELIX-COILED-COIL-HELIX DOMAIN CONTAINING 4"/>
    <property type="match status" value="1"/>
</dbReference>
<keyword evidence="13" id="KW-1133">Transmembrane helix</keyword>
<evidence type="ECO:0000256" key="1">
    <source>
        <dbReference type="ARBA" id="ARBA00001973"/>
    </source>
</evidence>
<keyword evidence="16" id="KW-1185">Reference proteome</keyword>
<feature type="compositionally biased region" description="Basic and acidic residues" evidence="12">
    <location>
        <begin position="208"/>
        <end position="217"/>
    </location>
</feature>
<accession>A0AAV0AX94</accession>
<feature type="transmembrane region" description="Helical" evidence="13">
    <location>
        <begin position="72"/>
        <end position="91"/>
    </location>
</feature>
<comment type="subcellular location">
    <subcellularLocation>
        <location evidence="2">Mitochondrion inner membrane</location>
        <topology evidence="2">Single-pass type II membrane protein</topology>
        <orientation evidence="2">Intermembrane side</orientation>
    </subcellularLocation>
</comment>
<feature type="compositionally biased region" description="Basic and acidic residues" evidence="12">
    <location>
        <begin position="95"/>
        <end position="111"/>
    </location>
</feature>
<keyword evidence="4" id="KW-0813">Transport</keyword>
<evidence type="ECO:0000256" key="13">
    <source>
        <dbReference type="SAM" id="Phobius"/>
    </source>
</evidence>
<feature type="compositionally biased region" description="Polar residues" evidence="12">
    <location>
        <begin position="260"/>
        <end position="275"/>
    </location>
</feature>
<proteinExistence type="predicted"/>
<evidence type="ECO:0000256" key="10">
    <source>
        <dbReference type="ARBA" id="ARBA00023284"/>
    </source>
</evidence>
<feature type="region of interest" description="Disordered" evidence="12">
    <location>
        <begin position="37"/>
        <end position="63"/>
    </location>
</feature>
<evidence type="ECO:0000256" key="6">
    <source>
        <dbReference type="ARBA" id="ARBA00023002"/>
    </source>
</evidence>
<dbReference type="Proteomes" id="UP001153365">
    <property type="component" value="Unassembled WGS sequence"/>
</dbReference>
<protein>
    <recommendedName>
        <fullName evidence="3">Mitochondrial intermembrane space import and assembly protein 40</fullName>
    </recommendedName>
    <alternativeName>
        <fullName evidence="11">Mitochondrial import inner membrane translocase TIM40</fullName>
    </alternativeName>
</protein>
<keyword evidence="5" id="KW-0653">Protein transport</keyword>
<dbReference type="GO" id="GO:0005743">
    <property type="term" value="C:mitochondrial inner membrane"/>
    <property type="evidence" value="ECO:0007669"/>
    <property type="project" value="UniProtKB-SubCell"/>
</dbReference>
<gene>
    <name evidence="15" type="ORF">PPACK8108_LOCUS7434</name>
</gene>
<feature type="region of interest" description="Disordered" evidence="12">
    <location>
        <begin position="196"/>
        <end position="275"/>
    </location>
</feature>
<feature type="region of interest" description="Disordered" evidence="12">
    <location>
        <begin position="91"/>
        <end position="137"/>
    </location>
</feature>
<organism evidence="15 16">
    <name type="scientific">Phakopsora pachyrhizi</name>
    <name type="common">Asian soybean rust disease fungus</name>
    <dbReference type="NCBI Taxonomy" id="170000"/>
    <lineage>
        <taxon>Eukaryota</taxon>
        <taxon>Fungi</taxon>
        <taxon>Dikarya</taxon>
        <taxon>Basidiomycota</taxon>
        <taxon>Pucciniomycotina</taxon>
        <taxon>Pucciniomycetes</taxon>
        <taxon>Pucciniales</taxon>
        <taxon>Phakopsoraceae</taxon>
        <taxon>Phakopsora</taxon>
    </lineage>
</organism>
<evidence type="ECO:0000313" key="15">
    <source>
        <dbReference type="EMBL" id="CAH7672620.1"/>
    </source>
</evidence>
<evidence type="ECO:0000256" key="12">
    <source>
        <dbReference type="SAM" id="MobiDB-lite"/>
    </source>
</evidence>
<evidence type="ECO:0000256" key="8">
    <source>
        <dbReference type="ARBA" id="ARBA00023128"/>
    </source>
</evidence>
<comment type="caution">
    <text evidence="15">The sequence shown here is derived from an EMBL/GenBank/DDBJ whole genome shotgun (WGS) entry which is preliminary data.</text>
</comment>
<feature type="domain" description="CHCH" evidence="14">
    <location>
        <begin position="157"/>
        <end position="192"/>
    </location>
</feature>
<evidence type="ECO:0000313" key="16">
    <source>
        <dbReference type="Proteomes" id="UP001153365"/>
    </source>
</evidence>
<dbReference type="PROSITE" id="PS51808">
    <property type="entry name" value="CHCH"/>
    <property type="match status" value="1"/>
</dbReference>
<keyword evidence="6" id="KW-0560">Oxidoreductase</keyword>
<keyword evidence="7" id="KW-0811">Translocation</keyword>
<feature type="compositionally biased region" description="Acidic residues" evidence="12">
    <location>
        <begin position="198"/>
        <end position="207"/>
    </location>
</feature>
<evidence type="ECO:0000256" key="9">
    <source>
        <dbReference type="ARBA" id="ARBA00023157"/>
    </source>
</evidence>
<dbReference type="InterPro" id="IPR039289">
    <property type="entry name" value="CHCHD4"/>
</dbReference>
<evidence type="ECO:0000256" key="5">
    <source>
        <dbReference type="ARBA" id="ARBA00022927"/>
    </source>
</evidence>
<evidence type="ECO:0000256" key="4">
    <source>
        <dbReference type="ARBA" id="ARBA00022448"/>
    </source>
</evidence>
<dbReference type="AlphaFoldDB" id="A0AAV0AX94"/>
<evidence type="ECO:0000256" key="2">
    <source>
        <dbReference type="ARBA" id="ARBA00004164"/>
    </source>
</evidence>
<comment type="cofactor">
    <cofactor evidence="1">
        <name>Cu(2+)</name>
        <dbReference type="ChEBI" id="CHEBI:29036"/>
    </cofactor>
</comment>
<keyword evidence="8" id="KW-0496">Mitochondrion</keyword>
<sequence length="275" mass="30577">MSSILKEVVMINRFNLSGLRQPNKPCQRLRELSTICPNRFPSTSSNRSQQNAPSNVETFPRKQKSSSYNDRLLVLGLLAVTGVTGIGLSSFGSQRRREKEKTVSADKRSDSEPELTSQSHEDELSPGDSAEQSAFNPETGEINWDCPCLGGMAHGVCGEQFKAAFSCFVYSDQEPKGVECIDKFKLMQDCFKDHPDEYGPELTEDEETNSKDEDREAVQGSESDYIKTNENKFRTEMKDEVEGDQSQLKDSPSEKIKKSNPASVSPPSLESDANP</sequence>
<dbReference type="Gene3D" id="1.10.287.2900">
    <property type="match status" value="1"/>
</dbReference>
<dbReference type="EMBL" id="CALTRL010001465">
    <property type="protein sequence ID" value="CAH7672620.1"/>
    <property type="molecule type" value="Genomic_DNA"/>
</dbReference>